<proteinExistence type="predicted"/>
<feature type="compositionally biased region" description="Polar residues" evidence="1">
    <location>
        <begin position="143"/>
        <end position="152"/>
    </location>
</feature>
<feature type="region of interest" description="Disordered" evidence="1">
    <location>
        <begin position="1"/>
        <end position="95"/>
    </location>
</feature>
<dbReference type="OrthoDB" id="2552038at2759"/>
<dbReference type="AlphaFoldDB" id="A0A4U7KU00"/>
<keyword evidence="3" id="KW-1185">Reference proteome</keyword>
<dbReference type="Proteomes" id="UP000306050">
    <property type="component" value="Chromosome SGRAM_19"/>
</dbReference>
<sequence length="360" mass="38555">MSAETTPHPQGADPSQPTLSSPIDVFDSPSLLTLPPPGNRIRSSQSSSHPSRLGLVSFSTMSQTKSIGDSAVLLRGPTEEEEEVDELDEFDAHAPNELDFELCDQLEAESLLTATQSCEQLASTNKISSGSGSSRSPQKRTRTPSLLNSTQVIEIRDTSPKPRVQQPKRSKTQKSANDNAGSLKPFFEEDWVKDLLANSKGVRAFSPPEFAGPSLNAREPQQPPASQAARDLEGVPARAKSVSQPAHAQQGSTKSVVVAIRSNTGSGNSSSSSAIRIGNSVGNNSSSSDEDTLLANSYRVSLTALDHSSPRRVATTKVVEAVAELNLACQREAESLEVKLMERDLVIDGLRAQLRKRSSK</sequence>
<evidence type="ECO:0000313" key="2">
    <source>
        <dbReference type="EMBL" id="TKY88021.1"/>
    </source>
</evidence>
<dbReference type="RefSeq" id="XP_029740006.1">
    <property type="nucleotide sequence ID" value="XM_029883715.1"/>
</dbReference>
<feature type="region of interest" description="Disordered" evidence="1">
    <location>
        <begin position="120"/>
        <end position="182"/>
    </location>
</feature>
<accession>A0A4U7KU00</accession>
<evidence type="ECO:0000313" key="3">
    <source>
        <dbReference type="Proteomes" id="UP000306050"/>
    </source>
</evidence>
<dbReference type="GeneID" id="40726012"/>
<dbReference type="KEGG" id="sgra:EX895_003117"/>
<evidence type="ECO:0000256" key="1">
    <source>
        <dbReference type="SAM" id="MobiDB-lite"/>
    </source>
</evidence>
<feature type="region of interest" description="Disordered" evidence="1">
    <location>
        <begin position="204"/>
        <end position="255"/>
    </location>
</feature>
<protein>
    <submittedName>
        <fullName evidence="2">Uncharacterized protein</fullName>
    </submittedName>
</protein>
<dbReference type="EMBL" id="SRRM01000011">
    <property type="protein sequence ID" value="TKY88021.1"/>
    <property type="molecule type" value="Genomic_DNA"/>
</dbReference>
<reference evidence="2 3" key="1">
    <citation type="submission" date="2019-05" db="EMBL/GenBank/DDBJ databases">
        <title>Sporisorium graminicola CBS 10092 draft sequencing and annotation.</title>
        <authorList>
            <person name="Solano-Gonzalez S."/>
            <person name="Caddick M.X."/>
            <person name="Darby A."/>
        </authorList>
    </citation>
    <scope>NUCLEOTIDE SEQUENCE [LARGE SCALE GENOMIC DNA]</scope>
    <source>
        <strain evidence="2 3">CBS 10092</strain>
    </source>
</reference>
<feature type="compositionally biased region" description="Polar residues" evidence="1">
    <location>
        <begin position="241"/>
        <end position="255"/>
    </location>
</feature>
<name>A0A4U7KU00_9BASI</name>
<feature type="compositionally biased region" description="Polar residues" evidence="1">
    <location>
        <begin position="1"/>
        <end position="21"/>
    </location>
</feature>
<feature type="compositionally biased region" description="Acidic residues" evidence="1">
    <location>
        <begin position="79"/>
        <end position="89"/>
    </location>
</feature>
<feature type="compositionally biased region" description="Polar residues" evidence="1">
    <location>
        <begin position="57"/>
        <end position="67"/>
    </location>
</feature>
<organism evidence="2 3">
    <name type="scientific">Sporisorium graminicola</name>
    <dbReference type="NCBI Taxonomy" id="280036"/>
    <lineage>
        <taxon>Eukaryota</taxon>
        <taxon>Fungi</taxon>
        <taxon>Dikarya</taxon>
        <taxon>Basidiomycota</taxon>
        <taxon>Ustilaginomycotina</taxon>
        <taxon>Ustilaginomycetes</taxon>
        <taxon>Ustilaginales</taxon>
        <taxon>Ustilaginaceae</taxon>
        <taxon>Sporisorium</taxon>
    </lineage>
</organism>
<gene>
    <name evidence="2" type="ORF">EX895_003117</name>
</gene>
<comment type="caution">
    <text evidence="2">The sequence shown here is derived from an EMBL/GenBank/DDBJ whole genome shotgun (WGS) entry which is preliminary data.</text>
</comment>